<evidence type="ECO:0000313" key="3">
    <source>
        <dbReference type="EMBL" id="TFC07719.1"/>
    </source>
</evidence>
<dbReference type="GO" id="GO:0016491">
    <property type="term" value="F:oxidoreductase activity"/>
    <property type="evidence" value="ECO:0007669"/>
    <property type="project" value="UniProtKB-KW"/>
</dbReference>
<comment type="similarity">
    <text evidence="1">Belongs to the short-chain dehydrogenases/reductases (SDR) family.</text>
</comment>
<keyword evidence="4" id="KW-1185">Reference proteome</keyword>
<gene>
    <name evidence="3" type="ORF">E3O32_00785</name>
</gene>
<proteinExistence type="inferred from homology"/>
<keyword evidence="2" id="KW-0560">Oxidoreductase</keyword>
<dbReference type="AlphaFoldDB" id="A0A4R8WH10"/>
<dbReference type="PANTHER" id="PTHR24320">
    <property type="entry name" value="RETINOL DEHYDROGENASE"/>
    <property type="match status" value="1"/>
</dbReference>
<name>A0A4R8WH10_9MICO</name>
<dbReference type="PANTHER" id="PTHR24320:SF152">
    <property type="entry name" value="SHORT-CHAIN DEHYDROGENASE_REDUCTASE FAMILY PROTEIN"/>
    <property type="match status" value="1"/>
</dbReference>
<dbReference type="Pfam" id="PF00106">
    <property type="entry name" value="adh_short"/>
    <property type="match status" value="1"/>
</dbReference>
<dbReference type="InterPro" id="IPR036291">
    <property type="entry name" value="NAD(P)-bd_dom_sf"/>
</dbReference>
<dbReference type="InterPro" id="IPR002347">
    <property type="entry name" value="SDR_fam"/>
</dbReference>
<evidence type="ECO:0000256" key="2">
    <source>
        <dbReference type="ARBA" id="ARBA00023002"/>
    </source>
</evidence>
<dbReference type="SUPFAM" id="SSF51735">
    <property type="entry name" value="NAD(P)-binding Rossmann-fold domains"/>
    <property type="match status" value="1"/>
</dbReference>
<evidence type="ECO:0000313" key="4">
    <source>
        <dbReference type="Proteomes" id="UP000297643"/>
    </source>
</evidence>
<protein>
    <submittedName>
        <fullName evidence="3">SDR family NAD(P)-dependent oxidoreductase</fullName>
    </submittedName>
</protein>
<sequence length="296" mass="32634">MTEPFRPKSILVTGGNRGIGRLLVLELLRRGHHVVFTARRPDAGETARAEYSRLVPGAQVEWWPLDLASLASVRGLAGTLLREGRRFEVVVHNAGTLAPPPERRITADGLEETLQIHTVGPYLLSTLLLPALARPSRLVFIGSALQEPGSRGVPVRFRFDDPFLDAEYHPDRAYKNAKLAQLWLAREWERRHGGDGVHADDVCPGFVPVTASATARGGMRLLLRWVLPLMPFATTPRAAAHLEADWAERDPALPGGAYFDGARVTEPSADARDPELARAFWALLERWAPTRGQPHG</sequence>
<dbReference type="EMBL" id="SOFM01000004">
    <property type="protein sequence ID" value="TFC07719.1"/>
    <property type="molecule type" value="Genomic_DNA"/>
</dbReference>
<reference evidence="3 4" key="1">
    <citation type="submission" date="2019-03" db="EMBL/GenBank/DDBJ databases">
        <title>Genomics of glacier-inhabiting Cryobacterium strains.</title>
        <authorList>
            <person name="Liu Q."/>
            <person name="Xin Y.-H."/>
        </authorList>
    </citation>
    <scope>NUCLEOTIDE SEQUENCE [LARGE SCALE GENOMIC DNA]</scope>
    <source>
        <strain evidence="3 4">RHLT2-21</strain>
    </source>
</reference>
<organism evidence="3 4">
    <name type="scientific">Cryobacterium mannosilyticum</name>
    <dbReference type="NCBI Taxonomy" id="1259190"/>
    <lineage>
        <taxon>Bacteria</taxon>
        <taxon>Bacillati</taxon>
        <taxon>Actinomycetota</taxon>
        <taxon>Actinomycetes</taxon>
        <taxon>Micrococcales</taxon>
        <taxon>Microbacteriaceae</taxon>
        <taxon>Cryobacterium</taxon>
    </lineage>
</organism>
<accession>A0A4R8WH10</accession>
<dbReference type="Gene3D" id="3.40.50.720">
    <property type="entry name" value="NAD(P)-binding Rossmann-like Domain"/>
    <property type="match status" value="1"/>
</dbReference>
<evidence type="ECO:0000256" key="1">
    <source>
        <dbReference type="ARBA" id="ARBA00006484"/>
    </source>
</evidence>
<dbReference type="RefSeq" id="WP_134506045.1">
    <property type="nucleotide sequence ID" value="NZ_SOFM01000004.1"/>
</dbReference>
<dbReference type="Proteomes" id="UP000297643">
    <property type="component" value="Unassembled WGS sequence"/>
</dbReference>
<comment type="caution">
    <text evidence="3">The sequence shown here is derived from an EMBL/GenBank/DDBJ whole genome shotgun (WGS) entry which is preliminary data.</text>
</comment>
<dbReference type="PRINTS" id="PR00081">
    <property type="entry name" value="GDHRDH"/>
</dbReference>